<dbReference type="EMBL" id="BLLF01005481">
    <property type="protein sequence ID" value="GFH31252.1"/>
    <property type="molecule type" value="Genomic_DNA"/>
</dbReference>
<feature type="non-terminal residue" evidence="2">
    <location>
        <position position="104"/>
    </location>
</feature>
<sequence length="104" mass="11341">MSDSGEDSEERLQDNDENEEVNVVLPVQFAAPRPRPKPTSSLASCTEVSEDAAARRAANISALLNNSLETQRTVMSRFLTLQQSDLVIRRAFVSPRPGAPAVSE</sequence>
<keyword evidence="3" id="KW-1185">Reference proteome</keyword>
<dbReference type="Proteomes" id="UP000485058">
    <property type="component" value="Unassembled WGS sequence"/>
</dbReference>
<comment type="caution">
    <text evidence="2">The sequence shown here is derived from an EMBL/GenBank/DDBJ whole genome shotgun (WGS) entry which is preliminary data.</text>
</comment>
<feature type="non-terminal residue" evidence="2">
    <location>
        <position position="1"/>
    </location>
</feature>
<evidence type="ECO:0000313" key="2">
    <source>
        <dbReference type="EMBL" id="GFH31252.1"/>
    </source>
</evidence>
<feature type="compositionally biased region" description="Acidic residues" evidence="1">
    <location>
        <begin position="1"/>
        <end position="20"/>
    </location>
</feature>
<feature type="region of interest" description="Disordered" evidence="1">
    <location>
        <begin position="27"/>
        <end position="46"/>
    </location>
</feature>
<protein>
    <submittedName>
        <fullName evidence="2">Uncharacterized protein</fullName>
    </submittedName>
</protein>
<accession>A0A6A0AF58</accession>
<name>A0A6A0AF58_HAELA</name>
<organism evidence="2 3">
    <name type="scientific">Haematococcus lacustris</name>
    <name type="common">Green alga</name>
    <name type="synonym">Haematococcus pluvialis</name>
    <dbReference type="NCBI Taxonomy" id="44745"/>
    <lineage>
        <taxon>Eukaryota</taxon>
        <taxon>Viridiplantae</taxon>
        <taxon>Chlorophyta</taxon>
        <taxon>core chlorophytes</taxon>
        <taxon>Chlorophyceae</taxon>
        <taxon>CS clade</taxon>
        <taxon>Chlamydomonadales</taxon>
        <taxon>Haematococcaceae</taxon>
        <taxon>Haematococcus</taxon>
    </lineage>
</organism>
<evidence type="ECO:0000313" key="3">
    <source>
        <dbReference type="Proteomes" id="UP000485058"/>
    </source>
</evidence>
<reference evidence="2 3" key="1">
    <citation type="submission" date="2020-02" db="EMBL/GenBank/DDBJ databases">
        <title>Draft genome sequence of Haematococcus lacustris strain NIES-144.</title>
        <authorList>
            <person name="Morimoto D."/>
            <person name="Nakagawa S."/>
            <person name="Yoshida T."/>
            <person name="Sawayama S."/>
        </authorList>
    </citation>
    <scope>NUCLEOTIDE SEQUENCE [LARGE SCALE GENOMIC DNA]</scope>
    <source>
        <strain evidence="2 3">NIES-144</strain>
    </source>
</reference>
<proteinExistence type="predicted"/>
<gene>
    <name evidence="2" type="ORF">HaLaN_30253</name>
</gene>
<feature type="region of interest" description="Disordered" evidence="1">
    <location>
        <begin position="1"/>
        <end position="22"/>
    </location>
</feature>
<evidence type="ECO:0000256" key="1">
    <source>
        <dbReference type="SAM" id="MobiDB-lite"/>
    </source>
</evidence>
<dbReference type="AlphaFoldDB" id="A0A6A0AF58"/>